<evidence type="ECO:0000256" key="8">
    <source>
        <dbReference type="ARBA" id="ARBA00023180"/>
    </source>
</evidence>
<dbReference type="RefSeq" id="XP_011904201.1">
    <property type="nucleotide sequence ID" value="XM_012048811.1"/>
</dbReference>
<evidence type="ECO:0000256" key="12">
    <source>
        <dbReference type="SAM" id="SignalP"/>
    </source>
</evidence>
<name>A0A2K5NYL8_CERAT</name>
<dbReference type="InterPro" id="IPR003087">
    <property type="entry name" value="LCN2/LCN12"/>
</dbReference>
<accession>A0A2K5NYL8</accession>
<dbReference type="STRING" id="9531.ENSCATP00000042466"/>
<dbReference type="Pfam" id="PF00061">
    <property type="entry name" value="Lipocalin"/>
    <property type="match status" value="1"/>
</dbReference>
<sequence length="363" mass="38717">MRLPCGLWLWLSLLKVLQGQTPSPPTLPPPMQSFQGNQFQGEWFVLGLAGNSFRPEHRALLNPFTATFELSDDGRFEVWNAMTRGQHCDTWSYVLIPAAQPGQFTVDHGVGPGADREETRVVNSDYTQFALMLSRRHTSKLAILRISLLSRNWLLPPGTLDQFFCLSRAQGLSDDNIVFPDVTGNVARLRACWALGTGPAGVSLVDPRGAGLSVCPGSSVSACTQGSQGSWVPALNPGSEPPPPAPGPLSWAASSRPRSPVPGCLLMPRVPCPELPPPAPGPLSRAASSRPESPVPGRLLLSRVPCPGPPPPTPDPLSWATSSLHHPCSQGAWTHPRRCPGPQQPALGGSPSLATQRTPALKA</sequence>
<protein>
    <recommendedName>
        <fullName evidence="10">Epididymal-specific lipocalin-12</fullName>
    </recommendedName>
</protein>
<keyword evidence="6 12" id="KW-0732">Signal</keyword>
<evidence type="ECO:0000256" key="11">
    <source>
        <dbReference type="SAM" id="MobiDB-lite"/>
    </source>
</evidence>
<evidence type="ECO:0000256" key="10">
    <source>
        <dbReference type="ARBA" id="ARBA00067602"/>
    </source>
</evidence>
<evidence type="ECO:0000256" key="9">
    <source>
        <dbReference type="ARBA" id="ARBA00059200"/>
    </source>
</evidence>
<keyword evidence="5" id="KW-0964">Secreted</keyword>
<dbReference type="RefSeq" id="XP_011904200.1">
    <property type="nucleotide sequence ID" value="XM_012048810.1"/>
</dbReference>
<evidence type="ECO:0000256" key="7">
    <source>
        <dbReference type="ARBA" id="ARBA00023157"/>
    </source>
</evidence>
<evidence type="ECO:0000256" key="4">
    <source>
        <dbReference type="ARBA" id="ARBA00022448"/>
    </source>
</evidence>
<dbReference type="RefSeq" id="XP_011904202.1">
    <property type="nucleotide sequence ID" value="XM_012048812.1"/>
</dbReference>
<dbReference type="GeneTree" id="ENSGT01050000244868"/>
<feature type="region of interest" description="Disordered" evidence="11">
    <location>
        <begin position="226"/>
        <end position="254"/>
    </location>
</feature>
<keyword evidence="15" id="KW-1185">Reference proteome</keyword>
<comment type="subcellular location">
    <subcellularLocation>
        <location evidence="1">Secreted</location>
    </subcellularLocation>
</comment>
<proteinExistence type="inferred from homology"/>
<dbReference type="PANTHER" id="PTHR11430:SF12">
    <property type="entry name" value="EPIDIDYMAL-SPECIFIC LIPOCALIN-12"/>
    <property type="match status" value="1"/>
</dbReference>
<comment type="subunit">
    <text evidence="3">Monomer.</text>
</comment>
<dbReference type="FunFam" id="2.40.128.20:FF:000023">
    <property type="entry name" value="Epididymal-specific lipocalin-12"/>
    <property type="match status" value="1"/>
</dbReference>
<dbReference type="Ensembl" id="ENSCATT00000066906.1">
    <property type="protein sequence ID" value="ENSCATP00000042472.1"/>
    <property type="gene ID" value="ENSCATG00000043845.1"/>
</dbReference>
<comment type="similarity">
    <text evidence="2">Belongs to the calycin superfamily. Lipocalin family.</text>
</comment>
<dbReference type="OrthoDB" id="9664333at2759"/>
<feature type="compositionally biased region" description="Pro residues" evidence="11">
    <location>
        <begin position="306"/>
        <end position="315"/>
    </location>
</feature>
<feature type="compositionally biased region" description="Low complexity" evidence="11">
    <location>
        <begin position="282"/>
        <end position="291"/>
    </location>
</feature>
<dbReference type="Gene3D" id="2.40.128.20">
    <property type="match status" value="1"/>
</dbReference>
<feature type="signal peptide" evidence="12">
    <location>
        <begin position="1"/>
        <end position="19"/>
    </location>
</feature>
<dbReference type="CTD" id="286256"/>
<evidence type="ECO:0000256" key="3">
    <source>
        <dbReference type="ARBA" id="ARBA00011245"/>
    </source>
</evidence>
<feature type="region of interest" description="Disordered" evidence="11">
    <location>
        <begin position="276"/>
        <end position="363"/>
    </location>
</feature>
<evidence type="ECO:0000256" key="1">
    <source>
        <dbReference type="ARBA" id="ARBA00004613"/>
    </source>
</evidence>
<dbReference type="SUPFAM" id="SSF50814">
    <property type="entry name" value="Lipocalins"/>
    <property type="match status" value="1"/>
</dbReference>
<dbReference type="AlphaFoldDB" id="A0A2K5NYL8"/>
<feature type="chain" id="PRO_5014295236" description="Epididymal-specific lipocalin-12" evidence="12">
    <location>
        <begin position="20"/>
        <end position="363"/>
    </location>
</feature>
<evidence type="ECO:0000256" key="2">
    <source>
        <dbReference type="ARBA" id="ARBA00006889"/>
    </source>
</evidence>
<feature type="domain" description="Lipocalin/cytosolic fatty-acid binding" evidence="13">
    <location>
        <begin position="40"/>
        <end position="183"/>
    </location>
</feature>
<comment type="function">
    <text evidence="9">Binds all-trans retinoic acid and may act as a retinoid carrier protein within the epididymis. May play a role in male fertility.</text>
</comment>
<dbReference type="RefSeq" id="XP_011904197.1">
    <property type="nucleotide sequence ID" value="XM_012048807.1"/>
</dbReference>
<dbReference type="PANTHER" id="PTHR11430">
    <property type="entry name" value="LIPOCALIN"/>
    <property type="match status" value="1"/>
</dbReference>
<keyword evidence="4" id="KW-0813">Transport</keyword>
<organism evidence="14 15">
    <name type="scientific">Cercocebus atys</name>
    <name type="common">Sooty mangabey</name>
    <name type="synonym">Cercocebus torquatus atys</name>
    <dbReference type="NCBI Taxonomy" id="9531"/>
    <lineage>
        <taxon>Eukaryota</taxon>
        <taxon>Metazoa</taxon>
        <taxon>Chordata</taxon>
        <taxon>Craniata</taxon>
        <taxon>Vertebrata</taxon>
        <taxon>Euteleostomi</taxon>
        <taxon>Mammalia</taxon>
        <taxon>Eutheria</taxon>
        <taxon>Euarchontoglires</taxon>
        <taxon>Primates</taxon>
        <taxon>Haplorrhini</taxon>
        <taxon>Catarrhini</taxon>
        <taxon>Cercopithecidae</taxon>
        <taxon>Cercopithecinae</taxon>
        <taxon>Cercocebus</taxon>
    </lineage>
</organism>
<feature type="compositionally biased region" description="Polar residues" evidence="11">
    <location>
        <begin position="352"/>
        <end position="363"/>
    </location>
</feature>
<dbReference type="RefSeq" id="XP_011904203.1">
    <property type="nucleotide sequence ID" value="XM_012048813.1"/>
</dbReference>
<dbReference type="InterPro" id="IPR002345">
    <property type="entry name" value="Lipocalin"/>
</dbReference>
<evidence type="ECO:0000313" key="15">
    <source>
        <dbReference type="Proteomes" id="UP000233060"/>
    </source>
</evidence>
<dbReference type="Bgee" id="ENSCATG00000043845">
    <property type="expression patterns" value="Expressed in liver and 4 other cell types or tissues"/>
</dbReference>
<dbReference type="InterPro" id="IPR012674">
    <property type="entry name" value="Calycin"/>
</dbReference>
<dbReference type="Proteomes" id="UP000233060">
    <property type="component" value="Unassembled WGS sequence"/>
</dbReference>
<dbReference type="InterPro" id="IPR000566">
    <property type="entry name" value="Lipocln_cytosolic_FA-bd_dom"/>
</dbReference>
<dbReference type="GO" id="GO:0005615">
    <property type="term" value="C:extracellular space"/>
    <property type="evidence" value="ECO:0007669"/>
    <property type="project" value="TreeGrafter"/>
</dbReference>
<dbReference type="RefSeq" id="XP_011904199.1">
    <property type="nucleotide sequence ID" value="XM_012048809.1"/>
</dbReference>
<dbReference type="Ensembl" id="ENSCATT00000066900.1">
    <property type="protein sequence ID" value="ENSCATP00000042466.1"/>
    <property type="gene ID" value="ENSCATG00000043845.1"/>
</dbReference>
<dbReference type="PRINTS" id="PR01275">
    <property type="entry name" value="NGELATINASE"/>
</dbReference>
<dbReference type="GeneID" id="105580593"/>
<evidence type="ECO:0000256" key="6">
    <source>
        <dbReference type="ARBA" id="ARBA00022729"/>
    </source>
</evidence>
<dbReference type="KEGG" id="caty:105580593"/>
<evidence type="ECO:0000313" key="14">
    <source>
        <dbReference type="Ensembl" id="ENSCATP00000042466.1"/>
    </source>
</evidence>
<dbReference type="GO" id="GO:0036094">
    <property type="term" value="F:small molecule binding"/>
    <property type="evidence" value="ECO:0007669"/>
    <property type="project" value="InterPro"/>
</dbReference>
<keyword evidence="8" id="KW-0325">Glycoprotein</keyword>
<reference evidence="14" key="1">
    <citation type="submission" date="2025-05" db="UniProtKB">
        <authorList>
            <consortium name="Ensembl"/>
        </authorList>
    </citation>
    <scope>IDENTIFICATION</scope>
</reference>
<evidence type="ECO:0000259" key="13">
    <source>
        <dbReference type="Pfam" id="PF00061"/>
    </source>
</evidence>
<evidence type="ECO:0000256" key="5">
    <source>
        <dbReference type="ARBA" id="ARBA00022525"/>
    </source>
</evidence>
<keyword evidence="7" id="KW-1015">Disulfide bond</keyword>